<evidence type="ECO:0000256" key="4">
    <source>
        <dbReference type="ARBA" id="ARBA00022490"/>
    </source>
</evidence>
<dbReference type="EMBL" id="CATNWA010011953">
    <property type="protein sequence ID" value="CAI9562568.1"/>
    <property type="molecule type" value="Genomic_DNA"/>
</dbReference>
<evidence type="ECO:0000256" key="7">
    <source>
        <dbReference type="ARBA" id="ARBA00039054"/>
    </source>
</evidence>
<evidence type="ECO:0000313" key="10">
    <source>
        <dbReference type="EMBL" id="CAI9562568.1"/>
    </source>
</evidence>
<proteinExistence type="predicted"/>
<feature type="non-terminal residue" evidence="10">
    <location>
        <position position="153"/>
    </location>
</feature>
<dbReference type="Pfam" id="PF00266">
    <property type="entry name" value="Aminotran_5"/>
    <property type="match status" value="1"/>
</dbReference>
<dbReference type="PANTHER" id="PTHR11601:SF62">
    <property type="entry name" value="SELENOCYSTEINE LYASE"/>
    <property type="match status" value="1"/>
</dbReference>
<comment type="subcellular location">
    <subcellularLocation>
        <location evidence="2">Cytoplasm</location>
        <location evidence="2">Cytosol</location>
    </subcellularLocation>
</comment>
<organism evidence="10 11">
    <name type="scientific">Staurois parvus</name>
    <dbReference type="NCBI Taxonomy" id="386267"/>
    <lineage>
        <taxon>Eukaryota</taxon>
        <taxon>Metazoa</taxon>
        <taxon>Chordata</taxon>
        <taxon>Craniata</taxon>
        <taxon>Vertebrata</taxon>
        <taxon>Euteleostomi</taxon>
        <taxon>Amphibia</taxon>
        <taxon>Batrachia</taxon>
        <taxon>Anura</taxon>
        <taxon>Neobatrachia</taxon>
        <taxon>Ranoidea</taxon>
        <taxon>Ranidae</taxon>
        <taxon>Staurois</taxon>
    </lineage>
</organism>
<evidence type="ECO:0000256" key="8">
    <source>
        <dbReference type="ARBA" id="ARBA00040554"/>
    </source>
</evidence>
<sequence>DIDDKKHQEDTENHSKRRIYLDYNATTPPSAEVVKAVTEALQEAWGNPSSSYSAGCMAKQLIDKARAHIASMVRGKPGDIIFTSGGTEANNMVLFSAVEQFSMRAKESSSNSVDKALPHIITTNVEHDSIVLPLQHLQRAHRAEVTFVPVSTT</sequence>
<keyword evidence="5" id="KW-0808">Transferase</keyword>
<gene>
    <name evidence="10" type="ORF">SPARVUS_LOCUS5637695</name>
</gene>
<evidence type="ECO:0000313" key="11">
    <source>
        <dbReference type="Proteomes" id="UP001162483"/>
    </source>
</evidence>
<feature type="non-terminal residue" evidence="10">
    <location>
        <position position="1"/>
    </location>
</feature>
<name>A0ABN9CQW6_9NEOB</name>
<dbReference type="EC" id="4.4.1.16" evidence="7"/>
<evidence type="ECO:0000256" key="5">
    <source>
        <dbReference type="ARBA" id="ARBA00022679"/>
    </source>
</evidence>
<dbReference type="Proteomes" id="UP001162483">
    <property type="component" value="Unassembled WGS sequence"/>
</dbReference>
<comment type="subunit">
    <text evidence="3">Homodimer.</text>
</comment>
<evidence type="ECO:0000256" key="6">
    <source>
        <dbReference type="ARBA" id="ARBA00037407"/>
    </source>
</evidence>
<keyword evidence="4" id="KW-0963">Cytoplasm</keyword>
<evidence type="ECO:0000256" key="1">
    <source>
        <dbReference type="ARBA" id="ARBA00001933"/>
    </source>
</evidence>
<dbReference type="InterPro" id="IPR015424">
    <property type="entry name" value="PyrdxlP-dep_Trfase"/>
</dbReference>
<evidence type="ECO:0000256" key="2">
    <source>
        <dbReference type="ARBA" id="ARBA00004514"/>
    </source>
</evidence>
<dbReference type="InterPro" id="IPR015421">
    <property type="entry name" value="PyrdxlP-dep_Trfase_major"/>
</dbReference>
<dbReference type="PANTHER" id="PTHR11601">
    <property type="entry name" value="CYSTEINE DESULFURYLASE FAMILY MEMBER"/>
    <property type="match status" value="1"/>
</dbReference>
<reference evidence="10" key="1">
    <citation type="submission" date="2023-05" db="EMBL/GenBank/DDBJ databases">
        <authorList>
            <person name="Stuckert A."/>
        </authorList>
    </citation>
    <scope>NUCLEOTIDE SEQUENCE</scope>
</reference>
<evidence type="ECO:0000259" key="9">
    <source>
        <dbReference type="Pfam" id="PF00266"/>
    </source>
</evidence>
<comment type="function">
    <text evidence="6">Catalyzes the decomposition of L-selenocysteine to L-alanine and elemental selenium.</text>
</comment>
<feature type="domain" description="Aminotransferase class V" evidence="9">
    <location>
        <begin position="19"/>
        <end position="151"/>
    </location>
</feature>
<comment type="cofactor">
    <cofactor evidence="1">
        <name>pyridoxal 5'-phosphate</name>
        <dbReference type="ChEBI" id="CHEBI:597326"/>
    </cofactor>
</comment>
<keyword evidence="11" id="KW-1185">Reference proteome</keyword>
<comment type="caution">
    <text evidence="10">The sequence shown here is derived from an EMBL/GenBank/DDBJ whole genome shotgun (WGS) entry which is preliminary data.</text>
</comment>
<dbReference type="SUPFAM" id="SSF53383">
    <property type="entry name" value="PLP-dependent transferases"/>
    <property type="match status" value="1"/>
</dbReference>
<dbReference type="Gene3D" id="3.40.640.10">
    <property type="entry name" value="Type I PLP-dependent aspartate aminotransferase-like (Major domain)"/>
    <property type="match status" value="1"/>
</dbReference>
<dbReference type="InterPro" id="IPR015422">
    <property type="entry name" value="PyrdxlP-dep_Trfase_small"/>
</dbReference>
<dbReference type="Gene3D" id="3.90.1150.10">
    <property type="entry name" value="Aspartate Aminotransferase, domain 1"/>
    <property type="match status" value="1"/>
</dbReference>
<evidence type="ECO:0000256" key="3">
    <source>
        <dbReference type="ARBA" id="ARBA00011738"/>
    </source>
</evidence>
<dbReference type="InterPro" id="IPR000192">
    <property type="entry name" value="Aminotrans_V_dom"/>
</dbReference>
<protein>
    <recommendedName>
        <fullName evidence="8">Selenocysteine lyase</fullName>
        <ecNumber evidence="7">4.4.1.16</ecNumber>
    </recommendedName>
</protein>
<dbReference type="Gene3D" id="1.10.260.50">
    <property type="match status" value="1"/>
</dbReference>
<accession>A0ABN9CQW6</accession>